<feature type="transmembrane region" description="Helical" evidence="4">
    <location>
        <begin position="138"/>
        <end position="156"/>
    </location>
</feature>
<feature type="transmembrane region" description="Helical" evidence="4">
    <location>
        <begin position="176"/>
        <end position="195"/>
    </location>
</feature>
<feature type="transmembrane region" description="Helical" evidence="4">
    <location>
        <begin position="83"/>
        <end position="101"/>
    </location>
</feature>
<gene>
    <name evidence="5" type="ORF">ELAC_0571</name>
</gene>
<feature type="transmembrane region" description="Helical" evidence="4">
    <location>
        <begin position="48"/>
        <end position="71"/>
    </location>
</feature>
<keyword evidence="6" id="KW-1185">Reference proteome</keyword>
<dbReference type="EMBL" id="CWGJ01000010">
    <property type="protein sequence ID" value="CRX37926.1"/>
    <property type="molecule type" value="Genomic_DNA"/>
</dbReference>
<accession>A0A0H5DNK1</accession>
<dbReference type="SUPFAM" id="SSF103473">
    <property type="entry name" value="MFS general substrate transporter"/>
    <property type="match status" value="1"/>
</dbReference>
<evidence type="ECO:0000256" key="1">
    <source>
        <dbReference type="ARBA" id="ARBA00022692"/>
    </source>
</evidence>
<dbReference type="AlphaFoldDB" id="A0A0H5DNK1"/>
<evidence type="ECO:0000256" key="4">
    <source>
        <dbReference type="SAM" id="Phobius"/>
    </source>
</evidence>
<name>A0A0H5DNK1_9BACT</name>
<dbReference type="Proteomes" id="UP000220251">
    <property type="component" value="Unassembled WGS sequence"/>
</dbReference>
<dbReference type="Pfam" id="PF07690">
    <property type="entry name" value="MFS_1"/>
    <property type="match status" value="1"/>
</dbReference>
<evidence type="ECO:0000313" key="5">
    <source>
        <dbReference type="EMBL" id="CRX37926.1"/>
    </source>
</evidence>
<protein>
    <submittedName>
        <fullName evidence="5">Major facilitator superfamily transporter</fullName>
    </submittedName>
</protein>
<keyword evidence="3 4" id="KW-0472">Membrane</keyword>
<feature type="transmembrane region" description="Helical" evidence="4">
    <location>
        <begin position="200"/>
        <end position="217"/>
    </location>
</feature>
<evidence type="ECO:0000256" key="3">
    <source>
        <dbReference type="ARBA" id="ARBA00023136"/>
    </source>
</evidence>
<proteinExistence type="predicted"/>
<evidence type="ECO:0000313" key="6">
    <source>
        <dbReference type="Proteomes" id="UP000220251"/>
    </source>
</evidence>
<evidence type="ECO:0000256" key="2">
    <source>
        <dbReference type="ARBA" id="ARBA00022989"/>
    </source>
</evidence>
<sequence length="223" mass="24302">MFVLLSGASLLFLREDALAEPVAARSVWQRFNLYKRLSVLFTNQRLKFLLFVSTSFSLAVDIFYQFAPVYLTEKWTLAPSDLIIYNAFLCVSLAVGNGWLAGYVSRQFDRQKAVIFSTTAVGALLVGIILAESPFVMFLLYGSMGIVIGLAVTLLTVKISDSVSDAIQGEVLGVQIALRVLGEALICLLGGVLLLISPKLVLGLAAMMTGLAMLYYARRAPAY</sequence>
<organism evidence="5 6">
    <name type="scientific">Estrella lausannensis</name>
    <dbReference type="NCBI Taxonomy" id="483423"/>
    <lineage>
        <taxon>Bacteria</taxon>
        <taxon>Pseudomonadati</taxon>
        <taxon>Chlamydiota</taxon>
        <taxon>Chlamydiia</taxon>
        <taxon>Parachlamydiales</taxon>
        <taxon>Candidatus Criblamydiaceae</taxon>
        <taxon>Estrella</taxon>
    </lineage>
</organism>
<keyword evidence="1 4" id="KW-0812">Transmembrane</keyword>
<dbReference type="GO" id="GO:0022857">
    <property type="term" value="F:transmembrane transporter activity"/>
    <property type="evidence" value="ECO:0007669"/>
    <property type="project" value="InterPro"/>
</dbReference>
<keyword evidence="2 4" id="KW-1133">Transmembrane helix</keyword>
<dbReference type="Gene3D" id="1.20.1250.20">
    <property type="entry name" value="MFS general substrate transporter like domains"/>
    <property type="match status" value="1"/>
</dbReference>
<dbReference type="InterPro" id="IPR036259">
    <property type="entry name" value="MFS_trans_sf"/>
</dbReference>
<feature type="transmembrane region" description="Helical" evidence="4">
    <location>
        <begin position="113"/>
        <end position="131"/>
    </location>
</feature>
<reference evidence="6" key="1">
    <citation type="submission" date="2015-06" db="EMBL/GenBank/DDBJ databases">
        <authorList>
            <person name="Bertelli C."/>
        </authorList>
    </citation>
    <scope>NUCLEOTIDE SEQUENCE [LARGE SCALE GENOMIC DNA]</scope>
    <source>
        <strain evidence="6">CRIB-30</strain>
    </source>
</reference>
<dbReference type="InterPro" id="IPR011701">
    <property type="entry name" value="MFS"/>
</dbReference>